<dbReference type="EMBL" id="GDJX01010896">
    <property type="protein sequence ID" value="JAT57040.1"/>
    <property type="molecule type" value="Transcribed_RNA"/>
</dbReference>
<feature type="non-terminal residue" evidence="2">
    <location>
        <position position="1"/>
    </location>
</feature>
<proteinExistence type="predicted"/>
<sequence>CRACAAREGSRKVSARKGIAPEAPMAGLLASRALRPRKLAATASDTGAFDPAPTSFTILGMTPAAAMADLFLGEAKPVRSKKGVGAEGGADQSSHGVPDPEIEECVEGFHLEPDVAAGVEHAHQGRDRSEHRQRLPRAGVDLGEPPHLHRRLPPQISAVTLQPPHDGLELLEDLHLPARLLLLLRSRIRHLRPQQLRQHRLLPPISRRRA</sequence>
<evidence type="ECO:0000313" key="2">
    <source>
        <dbReference type="EMBL" id="JAT57040.1"/>
    </source>
</evidence>
<evidence type="ECO:0000256" key="1">
    <source>
        <dbReference type="SAM" id="MobiDB-lite"/>
    </source>
</evidence>
<organism evidence="2">
    <name type="scientific">Anthurium amnicola</name>
    <dbReference type="NCBI Taxonomy" id="1678845"/>
    <lineage>
        <taxon>Eukaryota</taxon>
        <taxon>Viridiplantae</taxon>
        <taxon>Streptophyta</taxon>
        <taxon>Embryophyta</taxon>
        <taxon>Tracheophyta</taxon>
        <taxon>Spermatophyta</taxon>
        <taxon>Magnoliopsida</taxon>
        <taxon>Liliopsida</taxon>
        <taxon>Araceae</taxon>
        <taxon>Pothoideae</taxon>
        <taxon>Potheae</taxon>
        <taxon>Anthurium</taxon>
    </lineage>
</organism>
<reference evidence="2" key="1">
    <citation type="submission" date="2015-07" db="EMBL/GenBank/DDBJ databases">
        <title>Transcriptome Assembly of Anthurium amnicola.</title>
        <authorList>
            <person name="Suzuki J."/>
        </authorList>
    </citation>
    <scope>NUCLEOTIDE SEQUENCE</scope>
</reference>
<protein>
    <submittedName>
        <fullName evidence="2">NH(3)-dependent NAD(+) synthetase</fullName>
    </submittedName>
</protein>
<name>A0A1D1YQX3_9ARAE</name>
<accession>A0A1D1YQX3</accession>
<gene>
    <name evidence="2" type="primary">nadE_2</name>
    <name evidence="2" type="ORF">g.110795</name>
</gene>
<feature type="compositionally biased region" description="Basic and acidic residues" evidence="1">
    <location>
        <begin position="120"/>
        <end position="133"/>
    </location>
</feature>
<dbReference type="AlphaFoldDB" id="A0A1D1YQX3"/>
<feature type="region of interest" description="Disordered" evidence="1">
    <location>
        <begin position="119"/>
        <end position="149"/>
    </location>
</feature>